<proteinExistence type="predicted"/>
<organism evidence="3 4">
    <name type="scientific">Roridomyces roridus</name>
    <dbReference type="NCBI Taxonomy" id="1738132"/>
    <lineage>
        <taxon>Eukaryota</taxon>
        <taxon>Fungi</taxon>
        <taxon>Dikarya</taxon>
        <taxon>Basidiomycota</taxon>
        <taxon>Agaricomycotina</taxon>
        <taxon>Agaricomycetes</taxon>
        <taxon>Agaricomycetidae</taxon>
        <taxon>Agaricales</taxon>
        <taxon>Marasmiineae</taxon>
        <taxon>Mycenaceae</taxon>
        <taxon>Roridomyces</taxon>
    </lineage>
</organism>
<dbReference type="Gene3D" id="3.40.50.300">
    <property type="entry name" value="P-loop containing nucleotide triphosphate hydrolases"/>
    <property type="match status" value="1"/>
</dbReference>
<dbReference type="Pfam" id="PF24883">
    <property type="entry name" value="NPHP3_N"/>
    <property type="match status" value="1"/>
</dbReference>
<comment type="caution">
    <text evidence="3">The sequence shown here is derived from an EMBL/GenBank/DDBJ whole genome shotgun (WGS) entry which is preliminary data.</text>
</comment>
<name>A0AAD7FFZ9_9AGAR</name>
<feature type="domain" description="Nephrocystin 3-like N-terminal" evidence="2">
    <location>
        <begin position="39"/>
        <end position="189"/>
    </location>
</feature>
<evidence type="ECO:0000313" key="3">
    <source>
        <dbReference type="EMBL" id="KAJ7618019.1"/>
    </source>
</evidence>
<dbReference type="SUPFAM" id="SSF52540">
    <property type="entry name" value="P-loop containing nucleoside triphosphate hydrolases"/>
    <property type="match status" value="1"/>
</dbReference>
<accession>A0AAD7FFZ9</accession>
<evidence type="ECO:0000313" key="4">
    <source>
        <dbReference type="Proteomes" id="UP001221142"/>
    </source>
</evidence>
<dbReference type="PANTHER" id="PTHR10039:SF14">
    <property type="entry name" value="NACHT DOMAIN-CONTAINING PROTEIN"/>
    <property type="match status" value="1"/>
</dbReference>
<dbReference type="Proteomes" id="UP001221142">
    <property type="component" value="Unassembled WGS sequence"/>
</dbReference>
<sequence length="315" mass="35521">LRSVAAAEAIYDSAESFPQPRCHPETRRELLADLLRRLDDQKVRILWLYGPAGAGKSAIMQTLCQRLRDSGRLGGSYFFKRGHPTRSNDRVLFPTLAYQLAIFEPSLKSSISERVEANPTLVSTSIAAQLKELIVEPCRLAAGCVHRILLIDGLDECDGILVQQEILRSICDIVSAPHTLTIKVIIASRPEPDIREILGTPSFRGLTMINVEQSFADVRIFLRGEFARIRKEHHSTMSRIHFPWPSDDVLSQLVNKSSGYFIYAATVIKFVDDKYFRPTEQLKIIMNTNSHSSDVSPFGSLDQLYRQILSQVPIR</sequence>
<dbReference type="InterPro" id="IPR027417">
    <property type="entry name" value="P-loop_NTPase"/>
</dbReference>
<dbReference type="PANTHER" id="PTHR10039">
    <property type="entry name" value="AMELOGENIN"/>
    <property type="match status" value="1"/>
</dbReference>
<dbReference type="InterPro" id="IPR056884">
    <property type="entry name" value="NPHP3-like_N"/>
</dbReference>
<evidence type="ECO:0000259" key="2">
    <source>
        <dbReference type="Pfam" id="PF24883"/>
    </source>
</evidence>
<dbReference type="AlphaFoldDB" id="A0AAD7FFZ9"/>
<gene>
    <name evidence="3" type="ORF">FB45DRAFT_705394</name>
</gene>
<keyword evidence="1" id="KW-0677">Repeat</keyword>
<dbReference type="EMBL" id="JARKIF010000020">
    <property type="protein sequence ID" value="KAJ7618019.1"/>
    <property type="molecule type" value="Genomic_DNA"/>
</dbReference>
<reference evidence="3" key="1">
    <citation type="submission" date="2023-03" db="EMBL/GenBank/DDBJ databases">
        <title>Massive genome expansion in bonnet fungi (Mycena s.s.) driven by repeated elements and novel gene families across ecological guilds.</title>
        <authorList>
            <consortium name="Lawrence Berkeley National Laboratory"/>
            <person name="Harder C.B."/>
            <person name="Miyauchi S."/>
            <person name="Viragh M."/>
            <person name="Kuo A."/>
            <person name="Thoen E."/>
            <person name="Andreopoulos B."/>
            <person name="Lu D."/>
            <person name="Skrede I."/>
            <person name="Drula E."/>
            <person name="Henrissat B."/>
            <person name="Morin E."/>
            <person name="Kohler A."/>
            <person name="Barry K."/>
            <person name="LaButti K."/>
            <person name="Morin E."/>
            <person name="Salamov A."/>
            <person name="Lipzen A."/>
            <person name="Mereny Z."/>
            <person name="Hegedus B."/>
            <person name="Baldrian P."/>
            <person name="Stursova M."/>
            <person name="Weitz H."/>
            <person name="Taylor A."/>
            <person name="Grigoriev I.V."/>
            <person name="Nagy L.G."/>
            <person name="Martin F."/>
            <person name="Kauserud H."/>
        </authorList>
    </citation>
    <scope>NUCLEOTIDE SEQUENCE</scope>
    <source>
        <strain evidence="3">9284</strain>
    </source>
</reference>
<feature type="non-terminal residue" evidence="3">
    <location>
        <position position="315"/>
    </location>
</feature>
<keyword evidence="4" id="KW-1185">Reference proteome</keyword>
<protein>
    <recommendedName>
        <fullName evidence="2">Nephrocystin 3-like N-terminal domain-containing protein</fullName>
    </recommendedName>
</protein>
<feature type="non-terminal residue" evidence="3">
    <location>
        <position position="1"/>
    </location>
</feature>
<evidence type="ECO:0000256" key="1">
    <source>
        <dbReference type="ARBA" id="ARBA00022737"/>
    </source>
</evidence>